<accession>A0A7E4UVW2</accession>
<dbReference type="AlphaFoldDB" id="A0A7E4UVW2"/>
<protein>
    <submittedName>
        <fullName evidence="2">UPF0729 protein</fullName>
    </submittedName>
</protein>
<dbReference type="Proteomes" id="UP000492821">
    <property type="component" value="Unassembled WGS sequence"/>
</dbReference>
<dbReference type="WBParaSite" id="Pan_g13456.t1">
    <property type="protein sequence ID" value="Pan_g13456.t1"/>
    <property type="gene ID" value="Pan_g13456"/>
</dbReference>
<sequence length="99" mass="11135">MVCVPCIILPVLLAIYVRFIQPIVLRYVPDQWKNWLDNLLYPTCALPRRPVPETPKDGPLDADRDVSHIRQGEDVDATLEDDCCAAVATNDTSEAKKDN</sequence>
<name>A0A7E4UVW2_PANRE</name>
<evidence type="ECO:0000313" key="2">
    <source>
        <dbReference type="WBParaSite" id="Pan_g13456.t1"/>
    </source>
</evidence>
<proteinExistence type="predicted"/>
<dbReference type="Pfam" id="PF14975">
    <property type="entry name" value="DUF4512"/>
    <property type="match status" value="1"/>
</dbReference>
<reference evidence="1" key="1">
    <citation type="journal article" date="2013" name="Genetics">
        <title>The draft genome and transcriptome of Panagrellus redivivus are shaped by the harsh demands of a free-living lifestyle.</title>
        <authorList>
            <person name="Srinivasan J."/>
            <person name="Dillman A.R."/>
            <person name="Macchietto M.G."/>
            <person name="Heikkinen L."/>
            <person name="Lakso M."/>
            <person name="Fracchia K.M."/>
            <person name="Antoshechkin I."/>
            <person name="Mortazavi A."/>
            <person name="Wong G."/>
            <person name="Sternberg P.W."/>
        </authorList>
    </citation>
    <scope>NUCLEOTIDE SEQUENCE [LARGE SCALE GENOMIC DNA]</scope>
    <source>
        <strain evidence="1">MT8872</strain>
    </source>
</reference>
<evidence type="ECO:0000313" key="1">
    <source>
        <dbReference type="Proteomes" id="UP000492821"/>
    </source>
</evidence>
<keyword evidence="1" id="KW-1185">Reference proteome</keyword>
<reference evidence="2" key="2">
    <citation type="submission" date="2020-10" db="UniProtKB">
        <authorList>
            <consortium name="WormBaseParasite"/>
        </authorList>
    </citation>
    <scope>IDENTIFICATION</scope>
</reference>
<organism evidence="1 2">
    <name type="scientific">Panagrellus redivivus</name>
    <name type="common">Microworm</name>
    <dbReference type="NCBI Taxonomy" id="6233"/>
    <lineage>
        <taxon>Eukaryota</taxon>
        <taxon>Metazoa</taxon>
        <taxon>Ecdysozoa</taxon>
        <taxon>Nematoda</taxon>
        <taxon>Chromadorea</taxon>
        <taxon>Rhabditida</taxon>
        <taxon>Tylenchina</taxon>
        <taxon>Panagrolaimomorpha</taxon>
        <taxon>Panagrolaimoidea</taxon>
        <taxon>Panagrolaimidae</taxon>
        <taxon>Panagrellus</taxon>
    </lineage>
</organism>
<dbReference type="InterPro" id="IPR026776">
    <property type="entry name" value="UPF0729_C18orf32-like"/>
</dbReference>